<dbReference type="AlphaFoldDB" id="A0AAW0FCV6"/>
<evidence type="ECO:0000256" key="1">
    <source>
        <dbReference type="SAM" id="Phobius"/>
    </source>
</evidence>
<keyword evidence="3" id="KW-1185">Reference proteome</keyword>
<keyword evidence="1" id="KW-1133">Transmembrane helix</keyword>
<reference evidence="2 3" key="1">
    <citation type="submission" date="2022-09" db="EMBL/GenBank/DDBJ databases">
        <authorList>
            <person name="Palmer J.M."/>
        </authorList>
    </citation>
    <scope>NUCLEOTIDE SEQUENCE [LARGE SCALE GENOMIC DNA]</scope>
    <source>
        <strain evidence="2 3">DSM 7382</strain>
    </source>
</reference>
<proteinExistence type="predicted"/>
<protein>
    <submittedName>
        <fullName evidence="2">Uncharacterized protein</fullName>
    </submittedName>
</protein>
<accession>A0AAW0FCV6</accession>
<evidence type="ECO:0000313" key="2">
    <source>
        <dbReference type="EMBL" id="KAK7677144.1"/>
    </source>
</evidence>
<dbReference type="EMBL" id="JASBNA010000094">
    <property type="protein sequence ID" value="KAK7677144.1"/>
    <property type="molecule type" value="Genomic_DNA"/>
</dbReference>
<keyword evidence="1" id="KW-0812">Transmembrane</keyword>
<organism evidence="2 3">
    <name type="scientific">Cerrena zonata</name>
    <dbReference type="NCBI Taxonomy" id="2478898"/>
    <lineage>
        <taxon>Eukaryota</taxon>
        <taxon>Fungi</taxon>
        <taxon>Dikarya</taxon>
        <taxon>Basidiomycota</taxon>
        <taxon>Agaricomycotina</taxon>
        <taxon>Agaricomycetes</taxon>
        <taxon>Polyporales</taxon>
        <taxon>Cerrenaceae</taxon>
        <taxon>Cerrena</taxon>
    </lineage>
</organism>
<sequence length="120" mass="13293">MYPKHHYARDRRAKFCYKTGEEMQDSPRAALLGTGYLSSPSFTNPHHTMYAKVLASLTAMLFVLSVVVAVPIRSDTSGLKESQFKDLPTGDVPAFEKRRYGGDWNKLHFGGSGIGQVVQA</sequence>
<feature type="transmembrane region" description="Helical" evidence="1">
    <location>
        <begin position="49"/>
        <end position="72"/>
    </location>
</feature>
<name>A0AAW0FCV6_9APHY</name>
<evidence type="ECO:0000313" key="3">
    <source>
        <dbReference type="Proteomes" id="UP001385951"/>
    </source>
</evidence>
<comment type="caution">
    <text evidence="2">The sequence shown here is derived from an EMBL/GenBank/DDBJ whole genome shotgun (WGS) entry which is preliminary data.</text>
</comment>
<gene>
    <name evidence="2" type="ORF">QCA50_019853</name>
</gene>
<dbReference type="Proteomes" id="UP001385951">
    <property type="component" value="Unassembled WGS sequence"/>
</dbReference>
<keyword evidence="1" id="KW-0472">Membrane</keyword>